<dbReference type="CDD" id="cd08180">
    <property type="entry name" value="PDD"/>
    <property type="match status" value="1"/>
</dbReference>
<keyword evidence="5" id="KW-1185">Reference proteome</keyword>
<dbReference type="InterPro" id="IPR001670">
    <property type="entry name" value="ADH_Fe/GldA"/>
</dbReference>
<keyword evidence="1 4" id="KW-0560">Oxidoreductase</keyword>
<organism evidence="4 5">
    <name type="scientific">Clostridium moutaii</name>
    <dbReference type="NCBI Taxonomy" id="3240932"/>
    <lineage>
        <taxon>Bacteria</taxon>
        <taxon>Bacillati</taxon>
        <taxon>Bacillota</taxon>
        <taxon>Clostridia</taxon>
        <taxon>Eubacteriales</taxon>
        <taxon>Clostridiaceae</taxon>
        <taxon>Clostridium</taxon>
    </lineage>
</organism>
<evidence type="ECO:0000259" key="3">
    <source>
        <dbReference type="Pfam" id="PF25137"/>
    </source>
</evidence>
<evidence type="ECO:0000259" key="2">
    <source>
        <dbReference type="Pfam" id="PF00465"/>
    </source>
</evidence>
<evidence type="ECO:0000256" key="1">
    <source>
        <dbReference type="ARBA" id="ARBA00023002"/>
    </source>
</evidence>
<dbReference type="Pfam" id="PF25137">
    <property type="entry name" value="ADH_Fe_C"/>
    <property type="match status" value="1"/>
</dbReference>
<dbReference type="Pfam" id="PF00465">
    <property type="entry name" value="Fe-ADH"/>
    <property type="match status" value="1"/>
</dbReference>
<feature type="domain" description="Alcohol dehydrogenase iron-type/glycerol dehydrogenase GldA" evidence="2">
    <location>
        <begin position="15"/>
        <end position="162"/>
    </location>
</feature>
<dbReference type="PROSITE" id="PS00913">
    <property type="entry name" value="ADH_IRON_1"/>
    <property type="match status" value="1"/>
</dbReference>
<proteinExistence type="predicted"/>
<gene>
    <name evidence="4" type="ORF">AB8U03_08120</name>
</gene>
<name>A0ABV4BN21_9CLOT</name>
<comment type="caution">
    <text evidence="4">The sequence shown here is derived from an EMBL/GenBank/DDBJ whole genome shotgun (WGS) entry which is preliminary data.</text>
</comment>
<dbReference type="Proteomes" id="UP001564657">
    <property type="component" value="Unassembled WGS sequence"/>
</dbReference>
<protein>
    <submittedName>
        <fullName evidence="4">1-propanol dehydrogenase PduQ</fullName>
        <ecNumber evidence="4">1.1.-.-</ecNumber>
    </submittedName>
</protein>
<reference evidence="4 5" key="1">
    <citation type="submission" date="2024-08" db="EMBL/GenBank/DDBJ databases">
        <title>Clostridium lapicellarii sp. nov., and Clostridium renhuaiense sp. nov., two species isolated from the mud in a fermentation cellar used for producing sauce-flavour Chinese liquors.</title>
        <authorList>
            <person name="Yang F."/>
            <person name="Wang H."/>
            <person name="Chen L.Q."/>
            <person name="Zhou N."/>
            <person name="Lu J.J."/>
            <person name="Pu X.X."/>
            <person name="Wan B."/>
            <person name="Wang L."/>
            <person name="Liu S.J."/>
        </authorList>
    </citation>
    <scope>NUCLEOTIDE SEQUENCE [LARGE SCALE GENOMIC DNA]</scope>
    <source>
        <strain evidence="4 5">MT-5</strain>
    </source>
</reference>
<dbReference type="InterPro" id="IPR018211">
    <property type="entry name" value="ADH_Fe_CS"/>
</dbReference>
<evidence type="ECO:0000313" key="4">
    <source>
        <dbReference type="EMBL" id="MEY8000164.1"/>
    </source>
</evidence>
<feature type="domain" description="Fe-containing alcohol dehydrogenase-like C-terminal" evidence="3">
    <location>
        <begin position="174"/>
        <end position="378"/>
    </location>
</feature>
<dbReference type="PANTHER" id="PTHR11496:SF83">
    <property type="entry name" value="HYDROXYACID-OXOACID TRANSHYDROGENASE, MITOCHONDRIAL"/>
    <property type="match status" value="1"/>
</dbReference>
<sequence>MNTFKIKPVVYFDTDSIKYLNNLKEKKSLIITDPFMVKAGFINKVTDIFKNNNVEYKVFSGIRPDPPVEVVAEGVKEMISFKPDVIVALGGGSSIDATKSILAFTMKILKNNESGYKRPLFIAIPTTSGTGSEVTSFSIITTGNKKVSLIDENLIPDVAILDASFVKTVPGRITADTGIDVLTHGIEAYVSNKASDFSDALAEKSMKIVIKYLPEVYKNGDNVEAREKLHNASCMAGMAFTNASLGINHSMAHILGGTFHIPHGRANAILLPYVIRYNANLESGECTKTALRYRDISKFLGLPSSTVKEGVISLICAVNVILGLTNTPKNLKEAGIDRQEFVSKLELMAEVALEDRCTPTSPRIPSKEELITLFKEAYGD</sequence>
<dbReference type="Gene3D" id="3.40.50.1970">
    <property type="match status" value="1"/>
</dbReference>
<dbReference type="InterPro" id="IPR056798">
    <property type="entry name" value="ADH_Fe_C"/>
</dbReference>
<dbReference type="EMBL" id="JBGEWD010000006">
    <property type="protein sequence ID" value="MEY8000164.1"/>
    <property type="molecule type" value="Genomic_DNA"/>
</dbReference>
<dbReference type="EC" id="1.1.-.-" evidence="4"/>
<dbReference type="GO" id="GO:0016491">
    <property type="term" value="F:oxidoreductase activity"/>
    <property type="evidence" value="ECO:0007669"/>
    <property type="project" value="UniProtKB-KW"/>
</dbReference>
<dbReference type="InterPro" id="IPR039697">
    <property type="entry name" value="Alcohol_dehydrogenase_Fe"/>
</dbReference>
<accession>A0ABV4BN21</accession>
<evidence type="ECO:0000313" key="5">
    <source>
        <dbReference type="Proteomes" id="UP001564657"/>
    </source>
</evidence>
<dbReference type="SUPFAM" id="SSF56796">
    <property type="entry name" value="Dehydroquinate synthase-like"/>
    <property type="match status" value="1"/>
</dbReference>
<dbReference type="RefSeq" id="WP_369704051.1">
    <property type="nucleotide sequence ID" value="NZ_JBGEWD010000006.1"/>
</dbReference>
<dbReference type="PANTHER" id="PTHR11496">
    <property type="entry name" value="ALCOHOL DEHYDROGENASE"/>
    <property type="match status" value="1"/>
</dbReference>
<dbReference type="Gene3D" id="1.20.1090.10">
    <property type="entry name" value="Dehydroquinate synthase-like - alpha domain"/>
    <property type="match status" value="1"/>
</dbReference>